<sequence>MFCTELAAEQFPFPAPAGTRFCEKEVPSHSETTPLYTTEPDGRPEVLVAECVFTGCKSWMSFLPGCSDMHKQCVYVSFQYLEFDFAFREAVCTRNDLISAFNTLLSDRKALEDALIATRMVLSGLEVMPGTQQASKAKILHEKNAQIHFRERLRILRCQCEEAFRRLDNGIHNFGQYLYFLSLCEDYGIPQLGWSCWGGWLSEENVRFPEKREHMFRNGWMCDDYAFRAAKVINASEAPEEVKQLHVDLDGLTREYLAFKGYALTPTAAVMHRPPTPHGADDLPPPYAV</sequence>
<dbReference type="InParanoid" id="K1VK29"/>
<dbReference type="AlphaFoldDB" id="K1VK29"/>
<dbReference type="Proteomes" id="UP000006757">
    <property type="component" value="Unassembled WGS sequence"/>
</dbReference>
<evidence type="ECO:0000313" key="2">
    <source>
        <dbReference type="Proteomes" id="UP000006757"/>
    </source>
</evidence>
<protein>
    <submittedName>
        <fullName evidence="1">Uncharacterized protein</fullName>
    </submittedName>
</protein>
<reference evidence="1 2" key="1">
    <citation type="journal article" date="2012" name="Eukaryot. Cell">
        <title>Genome sequence of the Trichosporon asahii environmental strain CBS 8904.</title>
        <authorList>
            <person name="Yang R.Y."/>
            <person name="Li H.T."/>
            <person name="Zhu H."/>
            <person name="Zhou G.P."/>
            <person name="Wang M."/>
            <person name="Wang L."/>
        </authorList>
    </citation>
    <scope>NUCLEOTIDE SEQUENCE [LARGE SCALE GENOMIC DNA]</scope>
    <source>
        <strain evidence="1 2">CBS 8904</strain>
    </source>
</reference>
<organism evidence="1 2">
    <name type="scientific">Trichosporon asahii var. asahii (strain CBS 8904)</name>
    <name type="common">Yeast</name>
    <dbReference type="NCBI Taxonomy" id="1220162"/>
    <lineage>
        <taxon>Eukaryota</taxon>
        <taxon>Fungi</taxon>
        <taxon>Dikarya</taxon>
        <taxon>Basidiomycota</taxon>
        <taxon>Agaricomycotina</taxon>
        <taxon>Tremellomycetes</taxon>
        <taxon>Trichosporonales</taxon>
        <taxon>Trichosporonaceae</taxon>
        <taxon>Trichosporon</taxon>
    </lineage>
</organism>
<comment type="caution">
    <text evidence="1">The sequence shown here is derived from an EMBL/GenBank/DDBJ whole genome shotgun (WGS) entry which is preliminary data.</text>
</comment>
<gene>
    <name evidence="1" type="ORF">A1Q2_04599</name>
</gene>
<dbReference type="EMBL" id="AMBO01000325">
    <property type="protein sequence ID" value="EKD01101.1"/>
    <property type="molecule type" value="Genomic_DNA"/>
</dbReference>
<keyword evidence="2" id="KW-1185">Reference proteome</keyword>
<accession>K1VK29</accession>
<dbReference type="HOGENOM" id="CLU_963739_0_0_1"/>
<proteinExistence type="predicted"/>
<name>K1VK29_TRIAC</name>
<evidence type="ECO:0000313" key="1">
    <source>
        <dbReference type="EMBL" id="EKD01101.1"/>
    </source>
</evidence>